<dbReference type="Gene3D" id="1.10.287.3610">
    <property type="match status" value="1"/>
</dbReference>
<dbReference type="GO" id="GO:0046872">
    <property type="term" value="F:metal ion binding"/>
    <property type="evidence" value="ECO:0007669"/>
    <property type="project" value="UniProtKB-KW"/>
</dbReference>
<keyword evidence="7 24" id="KW-0997">Cell inner membrane</keyword>
<evidence type="ECO:0000256" key="15">
    <source>
        <dbReference type="ARBA" id="ARBA00022989"/>
    </source>
</evidence>
<dbReference type="Pfam" id="PF01219">
    <property type="entry name" value="DAGK_prokar"/>
    <property type="match status" value="1"/>
</dbReference>
<evidence type="ECO:0000256" key="18">
    <source>
        <dbReference type="ARBA" id="ARBA00023209"/>
    </source>
</evidence>
<keyword evidence="5" id="KW-1003">Cell membrane</keyword>
<dbReference type="InterPro" id="IPR033718">
    <property type="entry name" value="DAGK_prok"/>
</dbReference>
<protein>
    <recommendedName>
        <fullName evidence="4 24">Diacylglycerol kinase</fullName>
        <ecNumber evidence="3 24">2.7.1.107</ecNumber>
    </recommendedName>
</protein>
<feature type="binding site" evidence="22">
    <location>
        <position position="27"/>
    </location>
    <ligand>
        <name>ATP</name>
        <dbReference type="ChEBI" id="CHEBI:30616"/>
    </ligand>
</feature>
<comment type="similarity">
    <text evidence="2 24">Belongs to the bacterial diacylglycerol kinase family.</text>
</comment>
<keyword evidence="6" id="KW-0444">Lipid biosynthesis</keyword>
<evidence type="ECO:0000256" key="10">
    <source>
        <dbReference type="ARBA" id="ARBA00022723"/>
    </source>
</evidence>
<dbReference type="GO" id="GO:0006654">
    <property type="term" value="P:phosphatidic acid biosynthetic process"/>
    <property type="evidence" value="ECO:0007669"/>
    <property type="project" value="InterPro"/>
</dbReference>
<evidence type="ECO:0000256" key="12">
    <source>
        <dbReference type="ARBA" id="ARBA00022777"/>
    </source>
</evidence>
<feature type="transmembrane region" description="Helical" evidence="24">
    <location>
        <begin position="44"/>
        <end position="63"/>
    </location>
</feature>
<reference evidence="25 26" key="1">
    <citation type="submission" date="2021-01" db="EMBL/GenBank/DDBJ databases">
        <title>Diatom-associated Roseobacters Show Island Model of Population Structure.</title>
        <authorList>
            <person name="Qu L."/>
            <person name="Feng X."/>
            <person name="Chen Y."/>
            <person name="Li L."/>
            <person name="Wang X."/>
            <person name="Hu Z."/>
            <person name="Wang H."/>
            <person name="Luo H."/>
        </authorList>
    </citation>
    <scope>NUCLEOTIDE SEQUENCE [LARGE SCALE GENOMIC DNA]</scope>
    <source>
        <strain evidence="25 26">TR60-84</strain>
    </source>
</reference>
<dbReference type="GO" id="GO:0004143">
    <property type="term" value="F:ATP-dependent diacylglycerol kinase activity"/>
    <property type="evidence" value="ECO:0007669"/>
    <property type="project" value="UniProtKB-EC"/>
</dbReference>
<gene>
    <name evidence="25" type="ORF">JQV55_19860</name>
</gene>
<dbReference type="CDD" id="cd14264">
    <property type="entry name" value="DAGK_IM"/>
    <property type="match status" value="1"/>
</dbReference>
<sequence length="133" mass="14348">MTPDETPPRPKPAPVSGITHVFAAAGYSISGLRRLWKETAFRHIILAAPVCMAVLALANARFIDYCLMLILLLALVAVEALNTAIECIVDHLAPDWQEYARDAKDLGSLATLCLLCANGIFIGAVLIRSFALT</sequence>
<dbReference type="PROSITE" id="PS01069">
    <property type="entry name" value="DAGK_PROKAR"/>
    <property type="match status" value="1"/>
</dbReference>
<keyword evidence="10 23" id="KW-0479">Metal-binding</keyword>
<dbReference type="InterPro" id="IPR036945">
    <property type="entry name" value="DAGK_sf"/>
</dbReference>
<comment type="catalytic activity">
    <reaction evidence="24">
        <text>a 1,2-diacyl-sn-glycerol + ATP = a 1,2-diacyl-sn-glycero-3-phosphate + ADP + H(+)</text>
        <dbReference type="Rhea" id="RHEA:10272"/>
        <dbReference type="ChEBI" id="CHEBI:15378"/>
        <dbReference type="ChEBI" id="CHEBI:17815"/>
        <dbReference type="ChEBI" id="CHEBI:30616"/>
        <dbReference type="ChEBI" id="CHEBI:58608"/>
        <dbReference type="ChEBI" id="CHEBI:456216"/>
        <dbReference type="EC" id="2.7.1.107"/>
    </reaction>
</comment>
<feature type="active site" description="Proton acceptor" evidence="20">
    <location>
        <position position="79"/>
    </location>
</feature>
<comment type="subcellular location">
    <subcellularLocation>
        <location evidence="1 24">Cell inner membrane</location>
        <topology evidence="1 24">Multi-pass membrane protein</topology>
    </subcellularLocation>
</comment>
<evidence type="ECO:0000256" key="14">
    <source>
        <dbReference type="ARBA" id="ARBA00022842"/>
    </source>
</evidence>
<evidence type="ECO:0000256" key="1">
    <source>
        <dbReference type="ARBA" id="ARBA00004429"/>
    </source>
</evidence>
<dbReference type="GO" id="GO:0005886">
    <property type="term" value="C:plasma membrane"/>
    <property type="evidence" value="ECO:0007669"/>
    <property type="project" value="UniProtKB-SubCell"/>
</dbReference>
<keyword evidence="12 24" id="KW-0418">Kinase</keyword>
<comment type="caution">
    <text evidence="25">The sequence shown here is derived from an EMBL/GenBank/DDBJ whole genome shotgun (WGS) entry which is preliminary data.</text>
</comment>
<keyword evidence="26" id="KW-1185">Reference proteome</keyword>
<keyword evidence="14 23" id="KW-0460">Magnesium</keyword>
<keyword evidence="16 24" id="KW-0443">Lipid metabolism</keyword>
<dbReference type="RefSeq" id="WP_203243568.1">
    <property type="nucleotide sequence ID" value="NZ_JAFBRH010000009.1"/>
</dbReference>
<evidence type="ECO:0000256" key="22">
    <source>
        <dbReference type="PIRSR" id="PIRSR600829-3"/>
    </source>
</evidence>
<evidence type="ECO:0000256" key="11">
    <source>
        <dbReference type="ARBA" id="ARBA00022741"/>
    </source>
</evidence>
<evidence type="ECO:0000313" key="25">
    <source>
        <dbReference type="EMBL" id="MBM1715836.1"/>
    </source>
</evidence>
<evidence type="ECO:0000256" key="5">
    <source>
        <dbReference type="ARBA" id="ARBA00022475"/>
    </source>
</evidence>
<keyword evidence="15 24" id="KW-1133">Transmembrane helix</keyword>
<feature type="binding site" evidence="23">
    <location>
        <position position="86"/>
    </location>
    <ligand>
        <name>a divalent metal cation</name>
        <dbReference type="ChEBI" id="CHEBI:60240"/>
    </ligand>
</feature>
<name>A0AAE2W1P9_9RHOB</name>
<dbReference type="PANTHER" id="PTHR34299">
    <property type="entry name" value="DIACYLGLYCEROL KINASE"/>
    <property type="match status" value="1"/>
</dbReference>
<evidence type="ECO:0000256" key="20">
    <source>
        <dbReference type="PIRSR" id="PIRSR600829-1"/>
    </source>
</evidence>
<dbReference type="EMBL" id="JAFBRM010000010">
    <property type="protein sequence ID" value="MBM1715836.1"/>
    <property type="molecule type" value="Genomic_DNA"/>
</dbReference>
<accession>A0AAE2W1P9</accession>
<proteinExistence type="inferred from homology"/>
<feature type="binding site" evidence="21">
    <location>
        <position position="108"/>
    </location>
    <ligand>
        <name>substrate</name>
    </ligand>
</feature>
<dbReference type="EC" id="2.7.1.107" evidence="3 24"/>
<dbReference type="AlphaFoldDB" id="A0AAE2W1P9"/>
<dbReference type="InterPro" id="IPR000829">
    <property type="entry name" value="DAGK"/>
</dbReference>
<keyword evidence="17 24" id="KW-0472">Membrane</keyword>
<keyword evidence="9 24" id="KW-0812">Transmembrane</keyword>
<evidence type="ECO:0000256" key="21">
    <source>
        <dbReference type="PIRSR" id="PIRSR600829-2"/>
    </source>
</evidence>
<comment type="cofactor">
    <cofactor evidence="23">
        <name>Mg(2+)</name>
        <dbReference type="ChEBI" id="CHEBI:18420"/>
    </cofactor>
    <text evidence="23">Mn(2+), Zn(2+), Cd(2+) and Co(2+) support activity to lesser extents.</text>
</comment>
<dbReference type="GO" id="GO:0005524">
    <property type="term" value="F:ATP binding"/>
    <property type="evidence" value="ECO:0007669"/>
    <property type="project" value="UniProtKB-KW"/>
</dbReference>
<evidence type="ECO:0000256" key="17">
    <source>
        <dbReference type="ARBA" id="ARBA00023136"/>
    </source>
</evidence>
<keyword evidence="18" id="KW-0594">Phospholipid biosynthesis</keyword>
<evidence type="ECO:0000256" key="19">
    <source>
        <dbReference type="ARBA" id="ARBA00023264"/>
    </source>
</evidence>
<keyword evidence="8 24" id="KW-0808">Transferase</keyword>
<evidence type="ECO:0000256" key="3">
    <source>
        <dbReference type="ARBA" id="ARBA00012133"/>
    </source>
</evidence>
<evidence type="ECO:0000256" key="8">
    <source>
        <dbReference type="ARBA" id="ARBA00022679"/>
    </source>
</evidence>
<evidence type="ECO:0000256" key="4">
    <source>
        <dbReference type="ARBA" id="ARBA00017575"/>
    </source>
</evidence>
<feature type="binding site" evidence="21">
    <location>
        <position position="79"/>
    </location>
    <ligand>
        <name>substrate</name>
    </ligand>
</feature>
<evidence type="ECO:0000256" key="2">
    <source>
        <dbReference type="ARBA" id="ARBA00005967"/>
    </source>
</evidence>
<dbReference type="PANTHER" id="PTHR34299:SF1">
    <property type="entry name" value="DIACYLGLYCEROL KINASE"/>
    <property type="match status" value="1"/>
</dbReference>
<feature type="transmembrane region" description="Helical" evidence="24">
    <location>
        <begin position="109"/>
        <end position="131"/>
    </location>
</feature>
<dbReference type="Proteomes" id="UP000732193">
    <property type="component" value="Unassembled WGS sequence"/>
</dbReference>
<organism evidence="25 26">
    <name type="scientific">Sulfitobacter geojensis</name>
    <dbReference type="NCBI Taxonomy" id="1342299"/>
    <lineage>
        <taxon>Bacteria</taxon>
        <taxon>Pseudomonadati</taxon>
        <taxon>Pseudomonadota</taxon>
        <taxon>Alphaproteobacteria</taxon>
        <taxon>Rhodobacterales</taxon>
        <taxon>Roseobacteraceae</taxon>
        <taxon>Sulfitobacter</taxon>
    </lineage>
</organism>
<evidence type="ECO:0000256" key="9">
    <source>
        <dbReference type="ARBA" id="ARBA00022692"/>
    </source>
</evidence>
<evidence type="ECO:0000256" key="16">
    <source>
        <dbReference type="ARBA" id="ARBA00023098"/>
    </source>
</evidence>
<evidence type="ECO:0000256" key="7">
    <source>
        <dbReference type="ARBA" id="ARBA00022519"/>
    </source>
</evidence>
<comment type="caution">
    <text evidence="24">Lacks conserved residue(s) required for the propagation of feature annotation.</text>
</comment>
<feature type="binding site" evidence="22">
    <location>
        <position position="86"/>
    </location>
    <ligand>
        <name>ATP</name>
        <dbReference type="ChEBI" id="CHEBI:30616"/>
    </ligand>
</feature>
<evidence type="ECO:0000256" key="23">
    <source>
        <dbReference type="PIRSR" id="PIRSR600829-4"/>
    </source>
</evidence>
<feature type="transmembrane region" description="Helical" evidence="24">
    <location>
        <begin position="69"/>
        <end position="89"/>
    </location>
</feature>
<keyword evidence="11 22" id="KW-0547">Nucleotide-binding</keyword>
<feature type="binding site" evidence="22">
    <location>
        <begin position="104"/>
        <end position="105"/>
    </location>
    <ligand>
        <name>ATP</name>
        <dbReference type="ChEBI" id="CHEBI:30616"/>
    </ligand>
</feature>
<feature type="binding site" evidence="23">
    <location>
        <position position="38"/>
    </location>
    <ligand>
        <name>a divalent metal cation</name>
        <dbReference type="ChEBI" id="CHEBI:60240"/>
    </ligand>
</feature>
<evidence type="ECO:0000256" key="13">
    <source>
        <dbReference type="ARBA" id="ARBA00022840"/>
    </source>
</evidence>
<comment type="function">
    <text evidence="24">Catalyzes the ATP-dependent phosphorylation of sn-l,2-diacylglycerol (DAG) to phosphatidic acid. Involved in the recycling of diacylglycerol produced as a by-product during membrane-derived oligosaccharide (MDO) biosynthesis.</text>
</comment>
<feature type="binding site" evidence="22">
    <location>
        <position position="38"/>
    </location>
    <ligand>
        <name>ATP</name>
        <dbReference type="ChEBI" id="CHEBI:30616"/>
    </ligand>
</feature>
<evidence type="ECO:0000256" key="24">
    <source>
        <dbReference type="RuleBase" id="RU363065"/>
    </source>
</evidence>
<evidence type="ECO:0000313" key="26">
    <source>
        <dbReference type="Proteomes" id="UP000732193"/>
    </source>
</evidence>
<feature type="transmembrane region" description="Helical" evidence="24">
    <location>
        <begin position="12"/>
        <end position="32"/>
    </location>
</feature>
<keyword evidence="13 22" id="KW-0067">ATP-binding</keyword>
<evidence type="ECO:0000256" key="6">
    <source>
        <dbReference type="ARBA" id="ARBA00022516"/>
    </source>
</evidence>
<keyword evidence="19 24" id="KW-1208">Phospholipid metabolism</keyword>